<evidence type="ECO:0000259" key="1">
    <source>
        <dbReference type="Pfam" id="PF00462"/>
    </source>
</evidence>
<evidence type="ECO:0000313" key="2">
    <source>
        <dbReference type="EMBL" id="MBB1097647.1"/>
    </source>
</evidence>
<name>A0A7W3UL99_9LACO</name>
<protein>
    <submittedName>
        <fullName evidence="2">Glutaredoxin family protein</fullName>
    </submittedName>
</protein>
<dbReference type="PROSITE" id="PS51354">
    <property type="entry name" value="GLUTAREDOXIN_2"/>
    <property type="match status" value="1"/>
</dbReference>
<proteinExistence type="predicted"/>
<keyword evidence="3" id="KW-1185">Reference proteome</keyword>
<feature type="domain" description="Glutaredoxin" evidence="1">
    <location>
        <begin position="4"/>
        <end position="59"/>
    </location>
</feature>
<dbReference type="Proteomes" id="UP000517106">
    <property type="component" value="Unassembled WGS sequence"/>
</dbReference>
<comment type="caution">
    <text evidence="2">The sequence shown here is derived from an EMBL/GenBank/DDBJ whole genome shotgun (WGS) entry which is preliminary data.</text>
</comment>
<dbReference type="Gene3D" id="3.40.30.10">
    <property type="entry name" value="Glutaredoxin"/>
    <property type="match status" value="1"/>
</dbReference>
<reference evidence="2 3" key="1">
    <citation type="submission" date="2020-07" db="EMBL/GenBank/DDBJ databases">
        <title>Description of Limosilactobacillus balticus sp. nov., Limosilactobacillus agrestis sp. nov., Limosilactobacillus albertensis sp. nov., Limosilactobacillus rudii sp. nov., Limosilactobacillus fastidiosus sp. nov., five novel Limosilactobacillus species isolated from the vertebrate gastrointestinal tract, and proposal of 6 subspecies of Limosilactobacillus reuteri adapted to the gastrointestinal tract of specific vertebrate hosts.</title>
        <authorList>
            <person name="Li F."/>
            <person name="Cheng C."/>
            <person name="Zheng J."/>
            <person name="Quevedo R.M."/>
            <person name="Li J."/>
            <person name="Roos S."/>
            <person name="Gaenzle M.G."/>
            <person name="Walter J."/>
        </authorList>
    </citation>
    <scope>NUCLEOTIDE SEQUENCE [LARGE SCALE GENOMIC DNA]</scope>
    <source>
        <strain evidence="2 3">STM2_1</strain>
    </source>
</reference>
<accession>A0A7W3UL99</accession>
<organism evidence="2 3">
    <name type="scientific">Limosilactobacillus rudii</name>
    <dbReference type="NCBI Taxonomy" id="2759755"/>
    <lineage>
        <taxon>Bacteria</taxon>
        <taxon>Bacillati</taxon>
        <taxon>Bacillota</taxon>
        <taxon>Bacilli</taxon>
        <taxon>Lactobacillales</taxon>
        <taxon>Lactobacillaceae</taxon>
        <taxon>Limosilactobacillus</taxon>
    </lineage>
</organism>
<sequence length="78" mass="8882">MQKVRVYTQKFCPACTKTQKMLSAQKIKYELIDLTADSTAIEAFARLGYYRFPIVLVDDGCDVTGWTGFQPQLISKLK</sequence>
<gene>
    <name evidence="2" type="ORF">H5S09_06795</name>
</gene>
<dbReference type="InterPro" id="IPR002109">
    <property type="entry name" value="Glutaredoxin"/>
</dbReference>
<dbReference type="AlphaFoldDB" id="A0A7W3UL99"/>
<dbReference type="InterPro" id="IPR036249">
    <property type="entry name" value="Thioredoxin-like_sf"/>
</dbReference>
<dbReference type="EMBL" id="JACIVA010000047">
    <property type="protein sequence ID" value="MBB1097647.1"/>
    <property type="molecule type" value="Genomic_DNA"/>
</dbReference>
<dbReference type="CDD" id="cd02976">
    <property type="entry name" value="NrdH"/>
    <property type="match status" value="1"/>
</dbReference>
<dbReference type="SUPFAM" id="SSF52833">
    <property type="entry name" value="Thioredoxin-like"/>
    <property type="match status" value="1"/>
</dbReference>
<evidence type="ECO:0000313" key="3">
    <source>
        <dbReference type="Proteomes" id="UP000517106"/>
    </source>
</evidence>
<dbReference type="RefSeq" id="WP_182596386.1">
    <property type="nucleotide sequence ID" value="NZ_JACIVA010000047.1"/>
</dbReference>
<dbReference type="Pfam" id="PF00462">
    <property type="entry name" value="Glutaredoxin"/>
    <property type="match status" value="1"/>
</dbReference>